<evidence type="ECO:0000256" key="1">
    <source>
        <dbReference type="SAM" id="MobiDB-lite"/>
    </source>
</evidence>
<gene>
    <name evidence="2" type="ORF">M9458_020273</name>
</gene>
<reference evidence="2 3" key="1">
    <citation type="submission" date="2024-05" db="EMBL/GenBank/DDBJ databases">
        <title>Genome sequencing and assembly of Indian major carp, Cirrhinus mrigala (Hamilton, 1822).</title>
        <authorList>
            <person name="Mohindra V."/>
            <person name="Chowdhury L.M."/>
            <person name="Lal K."/>
            <person name="Jena J.K."/>
        </authorList>
    </citation>
    <scope>NUCLEOTIDE SEQUENCE [LARGE SCALE GENOMIC DNA]</scope>
    <source>
        <strain evidence="2">CM1030</strain>
        <tissue evidence="2">Blood</tissue>
    </source>
</reference>
<feature type="non-terminal residue" evidence="2">
    <location>
        <position position="52"/>
    </location>
</feature>
<dbReference type="AlphaFoldDB" id="A0ABD0QEI6"/>
<keyword evidence="3" id="KW-1185">Reference proteome</keyword>
<protein>
    <submittedName>
        <fullName evidence="2">Uncharacterized protein</fullName>
    </submittedName>
</protein>
<accession>A0ABD0QEI6</accession>
<sequence>MEEQDVHAQDQNSLFLAGRIGAQDHGPDLYGEEDNRGPALERGHLFLGRGGP</sequence>
<name>A0ABD0QEI6_CIRMR</name>
<organism evidence="2 3">
    <name type="scientific">Cirrhinus mrigala</name>
    <name type="common">Mrigala</name>
    <dbReference type="NCBI Taxonomy" id="683832"/>
    <lineage>
        <taxon>Eukaryota</taxon>
        <taxon>Metazoa</taxon>
        <taxon>Chordata</taxon>
        <taxon>Craniata</taxon>
        <taxon>Vertebrata</taxon>
        <taxon>Euteleostomi</taxon>
        <taxon>Actinopterygii</taxon>
        <taxon>Neopterygii</taxon>
        <taxon>Teleostei</taxon>
        <taxon>Ostariophysi</taxon>
        <taxon>Cypriniformes</taxon>
        <taxon>Cyprinidae</taxon>
        <taxon>Labeoninae</taxon>
        <taxon>Labeonini</taxon>
        <taxon>Cirrhinus</taxon>
    </lineage>
</organism>
<dbReference type="Proteomes" id="UP001529510">
    <property type="component" value="Unassembled WGS sequence"/>
</dbReference>
<dbReference type="EMBL" id="JAMKFB020000009">
    <property type="protein sequence ID" value="KAL0184577.1"/>
    <property type="molecule type" value="Genomic_DNA"/>
</dbReference>
<feature type="compositionally biased region" description="Basic and acidic residues" evidence="1">
    <location>
        <begin position="33"/>
        <end position="44"/>
    </location>
</feature>
<proteinExistence type="predicted"/>
<feature type="region of interest" description="Disordered" evidence="1">
    <location>
        <begin position="22"/>
        <end position="52"/>
    </location>
</feature>
<comment type="caution">
    <text evidence="2">The sequence shown here is derived from an EMBL/GenBank/DDBJ whole genome shotgun (WGS) entry which is preliminary data.</text>
</comment>
<evidence type="ECO:0000313" key="3">
    <source>
        <dbReference type="Proteomes" id="UP001529510"/>
    </source>
</evidence>
<evidence type="ECO:0000313" key="2">
    <source>
        <dbReference type="EMBL" id="KAL0184577.1"/>
    </source>
</evidence>